<evidence type="ECO:0000313" key="1">
    <source>
        <dbReference type="EMBL" id="MBB4067004.1"/>
    </source>
</evidence>
<dbReference type="AlphaFoldDB" id="A0A7W6J909"/>
<keyword evidence="2" id="KW-1185">Reference proteome</keyword>
<organism evidence="1 2">
    <name type="scientific">Gellertiella hungarica</name>
    <dbReference type="NCBI Taxonomy" id="1572859"/>
    <lineage>
        <taxon>Bacteria</taxon>
        <taxon>Pseudomonadati</taxon>
        <taxon>Pseudomonadota</taxon>
        <taxon>Alphaproteobacteria</taxon>
        <taxon>Hyphomicrobiales</taxon>
        <taxon>Rhizobiaceae</taxon>
        <taxon>Gellertiella</taxon>
    </lineage>
</organism>
<evidence type="ECO:0000313" key="2">
    <source>
        <dbReference type="Proteomes" id="UP000528286"/>
    </source>
</evidence>
<accession>A0A7W6J909</accession>
<dbReference type="EMBL" id="JACIEZ010000013">
    <property type="protein sequence ID" value="MBB4067004.1"/>
    <property type="molecule type" value="Genomic_DNA"/>
</dbReference>
<reference evidence="1 2" key="1">
    <citation type="submission" date="2020-08" db="EMBL/GenBank/DDBJ databases">
        <title>Genomic Encyclopedia of Type Strains, Phase IV (KMG-IV): sequencing the most valuable type-strain genomes for metagenomic binning, comparative biology and taxonomic classification.</title>
        <authorList>
            <person name="Goeker M."/>
        </authorList>
    </citation>
    <scope>NUCLEOTIDE SEQUENCE [LARGE SCALE GENOMIC DNA]</scope>
    <source>
        <strain evidence="1 2">DSM 29853</strain>
    </source>
</reference>
<sequence>MRFTYKRTTKAATTEVDVEIKDGLIVGVLHLIASFFK</sequence>
<name>A0A7W6J909_9HYPH</name>
<gene>
    <name evidence="1" type="ORF">GGR23_004231</name>
</gene>
<dbReference type="Proteomes" id="UP000528286">
    <property type="component" value="Unassembled WGS sequence"/>
</dbReference>
<protein>
    <submittedName>
        <fullName evidence="1">Uncharacterized protein</fullName>
    </submittedName>
</protein>
<comment type="caution">
    <text evidence="1">The sequence shown here is derived from an EMBL/GenBank/DDBJ whole genome shotgun (WGS) entry which is preliminary data.</text>
</comment>
<proteinExistence type="predicted"/>